<comment type="caution">
    <text evidence="6">The sequence shown here is derived from an EMBL/GenBank/DDBJ whole genome shotgun (WGS) entry which is preliminary data.</text>
</comment>
<evidence type="ECO:0000313" key="7">
    <source>
        <dbReference type="Proteomes" id="UP000198615"/>
    </source>
</evidence>
<feature type="domain" description="HTH cro/C1-type" evidence="5">
    <location>
        <begin position="14"/>
        <end position="68"/>
    </location>
</feature>
<accession>A0A8G2BJM0</accession>
<gene>
    <name evidence="6" type="ORF">SAMN05660686_03290</name>
</gene>
<protein>
    <recommendedName>
        <fullName evidence="5">HTH cro/C1-type domain-containing protein</fullName>
    </recommendedName>
</protein>
<dbReference type="Gene3D" id="1.10.260.40">
    <property type="entry name" value="lambda repressor-like DNA-binding domains"/>
    <property type="match status" value="1"/>
</dbReference>
<dbReference type="InterPro" id="IPR018653">
    <property type="entry name" value="ScfR_C"/>
</dbReference>
<dbReference type="PROSITE" id="PS50943">
    <property type="entry name" value="HTH_CROC1"/>
    <property type="match status" value="1"/>
</dbReference>
<dbReference type="RefSeq" id="WP_093151905.1">
    <property type="nucleotide sequence ID" value="NZ_FNBW01000010.1"/>
</dbReference>
<dbReference type="Pfam" id="PF09856">
    <property type="entry name" value="ScfRs"/>
    <property type="match status" value="1"/>
</dbReference>
<evidence type="ECO:0000256" key="3">
    <source>
        <dbReference type="ARBA" id="ARBA00023125"/>
    </source>
</evidence>
<dbReference type="InterPro" id="IPR010359">
    <property type="entry name" value="IrrE_HExxH"/>
</dbReference>
<keyword evidence="2" id="KW-0805">Transcription regulation</keyword>
<keyword evidence="3" id="KW-0238">DNA-binding</keyword>
<evidence type="ECO:0000256" key="1">
    <source>
        <dbReference type="ARBA" id="ARBA00007227"/>
    </source>
</evidence>
<dbReference type="SMART" id="SM00530">
    <property type="entry name" value="HTH_XRE"/>
    <property type="match status" value="1"/>
</dbReference>
<dbReference type="InterPro" id="IPR050807">
    <property type="entry name" value="TransReg_Diox_bact_type"/>
</dbReference>
<name>A0A8G2BJM0_9PROT</name>
<dbReference type="GO" id="GO:0003677">
    <property type="term" value="F:DNA binding"/>
    <property type="evidence" value="ECO:0007669"/>
    <property type="project" value="UniProtKB-KW"/>
</dbReference>
<evidence type="ECO:0000259" key="5">
    <source>
        <dbReference type="PROSITE" id="PS50943"/>
    </source>
</evidence>
<dbReference type="PANTHER" id="PTHR46797:SF23">
    <property type="entry name" value="HTH-TYPE TRANSCRIPTIONAL REGULATOR SUTR"/>
    <property type="match status" value="1"/>
</dbReference>
<dbReference type="Pfam" id="PF06114">
    <property type="entry name" value="Peptidase_M78"/>
    <property type="match status" value="1"/>
</dbReference>
<dbReference type="InterPro" id="IPR026281">
    <property type="entry name" value="HTH_RamB"/>
</dbReference>
<evidence type="ECO:0000313" key="6">
    <source>
        <dbReference type="EMBL" id="SDG08398.1"/>
    </source>
</evidence>
<evidence type="ECO:0000256" key="4">
    <source>
        <dbReference type="ARBA" id="ARBA00023163"/>
    </source>
</evidence>
<dbReference type="AlphaFoldDB" id="A0A8G2BJM0"/>
<keyword evidence="7" id="KW-1185">Reference proteome</keyword>
<dbReference type="GO" id="GO:0005829">
    <property type="term" value="C:cytosol"/>
    <property type="evidence" value="ECO:0007669"/>
    <property type="project" value="TreeGrafter"/>
</dbReference>
<proteinExistence type="inferred from homology"/>
<dbReference type="OrthoDB" id="1123084at2"/>
<dbReference type="EMBL" id="FNBW01000010">
    <property type="protein sequence ID" value="SDG08398.1"/>
    <property type="molecule type" value="Genomic_DNA"/>
</dbReference>
<keyword evidence="4" id="KW-0804">Transcription</keyword>
<reference evidence="6 7" key="1">
    <citation type="submission" date="2016-10" db="EMBL/GenBank/DDBJ databases">
        <authorList>
            <person name="Varghese N."/>
            <person name="Submissions S."/>
        </authorList>
    </citation>
    <scope>NUCLEOTIDE SEQUENCE [LARGE SCALE GENOMIC DNA]</scope>
    <source>
        <strain evidence="6 7">DSM 18839</strain>
    </source>
</reference>
<dbReference type="GO" id="GO:0003700">
    <property type="term" value="F:DNA-binding transcription factor activity"/>
    <property type="evidence" value="ECO:0007669"/>
    <property type="project" value="TreeGrafter"/>
</dbReference>
<dbReference type="Proteomes" id="UP000198615">
    <property type="component" value="Unassembled WGS sequence"/>
</dbReference>
<dbReference type="CDD" id="cd00093">
    <property type="entry name" value="HTH_XRE"/>
    <property type="match status" value="1"/>
</dbReference>
<comment type="similarity">
    <text evidence="1">Belongs to the short-chain fatty acyl-CoA assimilation regulator (ScfR) family.</text>
</comment>
<dbReference type="Pfam" id="PF01381">
    <property type="entry name" value="HTH_3"/>
    <property type="match status" value="1"/>
</dbReference>
<dbReference type="InterPro" id="IPR001387">
    <property type="entry name" value="Cro/C1-type_HTH"/>
</dbReference>
<dbReference type="InterPro" id="IPR010982">
    <property type="entry name" value="Lambda_DNA-bd_dom_sf"/>
</dbReference>
<dbReference type="SUPFAM" id="SSF47413">
    <property type="entry name" value="lambda repressor-like DNA-binding domains"/>
    <property type="match status" value="1"/>
</dbReference>
<organism evidence="6 7">
    <name type="scientific">Thalassobaculum litoreum DSM 18839</name>
    <dbReference type="NCBI Taxonomy" id="1123362"/>
    <lineage>
        <taxon>Bacteria</taxon>
        <taxon>Pseudomonadati</taxon>
        <taxon>Pseudomonadota</taxon>
        <taxon>Alphaproteobacteria</taxon>
        <taxon>Rhodospirillales</taxon>
        <taxon>Thalassobaculaceae</taxon>
        <taxon>Thalassobaculum</taxon>
    </lineage>
</organism>
<sequence length="478" mass="53454">MESLDRKAMLGHKVRRFRMDTGLSQTEMAAQIGISPSYLNLIEHNQRPVTVPLLFKLGQTFEIDLKAFAEDDDQRLAAGLSEVFGDTLFEGQRVSDREIRELVGAAPAAAQGVLSLYQAYRQLWETAQALAHREGGDGGLEASMTVAPVEEVRDFLQGESNYFDPMERLAEQVWESAALDRDALFAGLRDHIERDHGIGVRIMPVEVMGDTLRRWDHHRRRILISESLLASGRVFNLAVQFVLITERDLLDDLVARAGLCGEEAHGLLRATLAAYFAGALMMPYAPFLKAAQELRYDVELLRRRFGASFEQVCHRLTTLQRPGARGVPFFFLRIDNAGNISKRLSGGGYHFARFGGTCPRLAVHDVFRTPGQIQTQVAALPDGTTLFLLARTLDVIGGGRDPLQPRYAIALGCEWKEAKHLVYADGHDPRRKPAATPAGVSCRVCERLDCTQRAHPPVNHRLRIDDSMRRTQPFDFAR</sequence>
<dbReference type="PANTHER" id="PTHR46797">
    <property type="entry name" value="HTH-TYPE TRANSCRIPTIONAL REGULATOR"/>
    <property type="match status" value="1"/>
</dbReference>
<dbReference type="PIRSF" id="PIRSF019251">
    <property type="entry name" value="Rv0465c"/>
    <property type="match status" value="1"/>
</dbReference>
<evidence type="ECO:0000256" key="2">
    <source>
        <dbReference type="ARBA" id="ARBA00023015"/>
    </source>
</evidence>